<evidence type="ECO:0000259" key="6">
    <source>
        <dbReference type="Pfam" id="PF07980"/>
    </source>
</evidence>
<feature type="domain" description="SusD-like N-terminal" evidence="7">
    <location>
        <begin position="106"/>
        <end position="224"/>
    </location>
</feature>
<proteinExistence type="inferred from homology"/>
<dbReference type="Proteomes" id="UP000199513">
    <property type="component" value="Unassembled WGS sequence"/>
</dbReference>
<dbReference type="InterPro" id="IPR033985">
    <property type="entry name" value="SusD-like_N"/>
</dbReference>
<keyword evidence="4" id="KW-0472">Membrane</keyword>
<comment type="similarity">
    <text evidence="2">Belongs to the SusD family.</text>
</comment>
<dbReference type="InterPro" id="IPR012944">
    <property type="entry name" value="SusD_RagB_dom"/>
</dbReference>
<feature type="domain" description="RagB/SusD" evidence="6">
    <location>
        <begin position="263"/>
        <end position="568"/>
    </location>
</feature>
<evidence type="ECO:0000256" key="3">
    <source>
        <dbReference type="ARBA" id="ARBA00022729"/>
    </source>
</evidence>
<dbReference type="EMBL" id="FONY01000002">
    <property type="protein sequence ID" value="SFE50744.1"/>
    <property type="molecule type" value="Genomic_DNA"/>
</dbReference>
<comment type="subcellular location">
    <subcellularLocation>
        <location evidence="1">Cell outer membrane</location>
    </subcellularLocation>
</comment>
<keyword evidence="5" id="KW-0998">Cell outer membrane</keyword>
<name>A0A1I2B3J9_9BACT</name>
<dbReference type="SUPFAM" id="SSF48452">
    <property type="entry name" value="TPR-like"/>
    <property type="match status" value="1"/>
</dbReference>
<dbReference type="GO" id="GO:0009279">
    <property type="term" value="C:cell outer membrane"/>
    <property type="evidence" value="ECO:0007669"/>
    <property type="project" value="UniProtKB-SubCell"/>
</dbReference>
<evidence type="ECO:0000259" key="7">
    <source>
        <dbReference type="Pfam" id="PF14322"/>
    </source>
</evidence>
<dbReference type="InterPro" id="IPR011990">
    <property type="entry name" value="TPR-like_helical_dom_sf"/>
</dbReference>
<organism evidence="8 9">
    <name type="scientific">Thermoflexibacter ruber</name>
    <dbReference type="NCBI Taxonomy" id="1003"/>
    <lineage>
        <taxon>Bacteria</taxon>
        <taxon>Pseudomonadati</taxon>
        <taxon>Bacteroidota</taxon>
        <taxon>Cytophagia</taxon>
        <taxon>Cytophagales</taxon>
        <taxon>Thermoflexibacteraceae</taxon>
        <taxon>Thermoflexibacter</taxon>
    </lineage>
</organism>
<evidence type="ECO:0000313" key="8">
    <source>
        <dbReference type="EMBL" id="SFE50744.1"/>
    </source>
</evidence>
<dbReference type="OrthoDB" id="9792139at2"/>
<evidence type="ECO:0000256" key="4">
    <source>
        <dbReference type="ARBA" id="ARBA00023136"/>
    </source>
</evidence>
<protein>
    <submittedName>
        <fullName evidence="8">Starch-binding associating with outer membrane</fullName>
    </submittedName>
</protein>
<evidence type="ECO:0000313" key="9">
    <source>
        <dbReference type="Proteomes" id="UP000199513"/>
    </source>
</evidence>
<dbReference type="AlphaFoldDB" id="A0A1I2B3J9"/>
<keyword evidence="9" id="KW-1185">Reference proteome</keyword>
<reference evidence="8 9" key="1">
    <citation type="submission" date="2016-10" db="EMBL/GenBank/DDBJ databases">
        <authorList>
            <person name="de Groot N.N."/>
        </authorList>
    </citation>
    <scope>NUCLEOTIDE SEQUENCE [LARGE SCALE GENOMIC DNA]</scope>
    <source>
        <strain>GEY</strain>
        <strain evidence="9">DSM 9560</strain>
    </source>
</reference>
<evidence type="ECO:0000256" key="1">
    <source>
        <dbReference type="ARBA" id="ARBA00004442"/>
    </source>
</evidence>
<dbReference type="RefSeq" id="WP_091538923.1">
    <property type="nucleotide sequence ID" value="NZ_FONY01000002.1"/>
</dbReference>
<sequence length="568" mass="62641">MKKILVFTFILIVALVYACGEKFLTKEPLGVVSEPALQSAKGADALLIAAYSSLDGYSGWGNGGPWQGSATNWVFGSITGGDAYKGSDPGDQPAITPIERMAGLPNNEYFETRWRVLYDGISRANYALRAIKGAKDLTDANKTAKTAEGRFLRGHYHFELKKMWNMVPYVDENATDFKIPNDKDIYPQIEADLKFAVDNLPLRQSDVGRATKGAAQALLGKVFLFQKKFNEAKQQFDAVVASGIYSLAACYHDNFNPATKNGPESVFAVQSSVNDGSADNLNGNYGEILNYPYTGGPGGCCGFHQPSQNLVNAFQVDANGLPLLDTYNNTDVKNDQGIPSNSPFTPHTGPLDPRLDWTVGRRGIPYLDWGPHPGPAWIRDQAFGGPYAPKKNVFYRSQQGTLSGASGWAQGANANNYNIIRYADVLLMLAECEVELGNLERARALVNQVRNRAKSGCVVRNPDNTPAANYRVEPYNTPWTSKEFATKAVRFERRIELGMEGHRFFDLVRWGIAEQELNAYYAKEGTLRSYLQGARFTRGKNEYYPIPQQQIVLSTAGGQPTLKQNPGY</sequence>
<dbReference type="PROSITE" id="PS51257">
    <property type="entry name" value="PROKAR_LIPOPROTEIN"/>
    <property type="match status" value="1"/>
</dbReference>
<dbReference type="STRING" id="1003.SAMN04488541_1002123"/>
<evidence type="ECO:0000256" key="5">
    <source>
        <dbReference type="ARBA" id="ARBA00023237"/>
    </source>
</evidence>
<evidence type="ECO:0000256" key="2">
    <source>
        <dbReference type="ARBA" id="ARBA00006275"/>
    </source>
</evidence>
<keyword evidence="3" id="KW-0732">Signal</keyword>
<gene>
    <name evidence="8" type="ORF">SAMN04488541_1002123</name>
</gene>
<dbReference type="Pfam" id="PF07980">
    <property type="entry name" value="SusD_RagB"/>
    <property type="match status" value="1"/>
</dbReference>
<dbReference type="Gene3D" id="1.25.40.390">
    <property type="match status" value="1"/>
</dbReference>
<accession>A0A1I2B3J9</accession>
<dbReference type="Pfam" id="PF14322">
    <property type="entry name" value="SusD-like_3"/>
    <property type="match status" value="1"/>
</dbReference>